<dbReference type="EMBL" id="JBJKBG010000010">
    <property type="protein sequence ID" value="KAL3719772.1"/>
    <property type="molecule type" value="Genomic_DNA"/>
</dbReference>
<evidence type="ECO:0000313" key="3">
    <source>
        <dbReference type="Proteomes" id="UP001634007"/>
    </source>
</evidence>
<dbReference type="Proteomes" id="UP001634007">
    <property type="component" value="Unassembled WGS sequence"/>
</dbReference>
<comment type="caution">
    <text evidence="2">The sequence shown here is derived from an EMBL/GenBank/DDBJ whole genome shotgun (WGS) entry which is preliminary data.</text>
</comment>
<sequence>MELCRHYQRAVAFAKTAPPDPIFRHRPRRAVSKKIVKEENGNVDAEGEPSSTLTERGNKQRDTKIQRKKELDEHHLNVSPLGSSRVDELAKLLA</sequence>
<gene>
    <name evidence="2" type="ORF">ACJRO7_004708</name>
</gene>
<protein>
    <submittedName>
        <fullName evidence="2">Uncharacterized protein</fullName>
    </submittedName>
</protein>
<organism evidence="2 3">
    <name type="scientific">Eucalyptus globulus</name>
    <name type="common">Tasmanian blue gum</name>
    <dbReference type="NCBI Taxonomy" id="34317"/>
    <lineage>
        <taxon>Eukaryota</taxon>
        <taxon>Viridiplantae</taxon>
        <taxon>Streptophyta</taxon>
        <taxon>Embryophyta</taxon>
        <taxon>Tracheophyta</taxon>
        <taxon>Spermatophyta</taxon>
        <taxon>Magnoliopsida</taxon>
        <taxon>eudicotyledons</taxon>
        <taxon>Gunneridae</taxon>
        <taxon>Pentapetalae</taxon>
        <taxon>rosids</taxon>
        <taxon>malvids</taxon>
        <taxon>Myrtales</taxon>
        <taxon>Myrtaceae</taxon>
        <taxon>Myrtoideae</taxon>
        <taxon>Eucalypteae</taxon>
        <taxon>Eucalyptus</taxon>
    </lineage>
</organism>
<name>A0ABD3IXZ5_EUCGL</name>
<reference evidence="2 3" key="1">
    <citation type="submission" date="2024-11" db="EMBL/GenBank/DDBJ databases">
        <title>Chromosome-level genome assembly of Eucalyptus globulus Labill. provides insights into its genome evolution.</title>
        <authorList>
            <person name="Li X."/>
        </authorList>
    </citation>
    <scope>NUCLEOTIDE SEQUENCE [LARGE SCALE GENOMIC DNA]</scope>
    <source>
        <strain evidence="2">CL2024</strain>
        <tissue evidence="2">Fresh tender leaves</tissue>
    </source>
</reference>
<feature type="compositionally biased region" description="Basic residues" evidence="1">
    <location>
        <begin position="24"/>
        <end position="34"/>
    </location>
</feature>
<feature type="region of interest" description="Disordered" evidence="1">
    <location>
        <begin position="18"/>
        <end position="83"/>
    </location>
</feature>
<feature type="compositionally biased region" description="Basic and acidic residues" evidence="1">
    <location>
        <begin position="56"/>
        <end position="76"/>
    </location>
</feature>
<keyword evidence="3" id="KW-1185">Reference proteome</keyword>
<dbReference type="AlphaFoldDB" id="A0ABD3IXZ5"/>
<evidence type="ECO:0000313" key="2">
    <source>
        <dbReference type="EMBL" id="KAL3719772.1"/>
    </source>
</evidence>
<proteinExistence type="predicted"/>
<evidence type="ECO:0000256" key="1">
    <source>
        <dbReference type="SAM" id="MobiDB-lite"/>
    </source>
</evidence>
<accession>A0ABD3IXZ5</accession>